<sequence length="223" mass="25071">MNWFIGGMRFFALVLLVLIFPFFLSGCLFAGKTVTYHYDDKQDPNRVTSVTEQGTFAESENLANHYDSLNQRTNALINLHNTTPYKTDTERTQGAVITALIIRDMSNAPAPMTMTDVMYRGLPDYIRLGLEVYDRVDGRTRANKNSPTIEAKESVVIFDSQLGTGDQSRGQFWLGDYQENKLDVSGEGTSGSLDSSRPWTSDYNWSRTESRVDSPSKSDSSLF</sequence>
<organism evidence="2 3">
    <name type="scientific">Desulfofustis limnaeus</name>
    <dbReference type="NCBI Taxonomy" id="2740163"/>
    <lineage>
        <taxon>Bacteria</taxon>
        <taxon>Pseudomonadati</taxon>
        <taxon>Thermodesulfobacteriota</taxon>
        <taxon>Desulfobulbia</taxon>
        <taxon>Desulfobulbales</taxon>
        <taxon>Desulfocapsaceae</taxon>
        <taxon>Desulfofustis</taxon>
    </lineage>
</organism>
<gene>
    <name evidence="2" type="ORF">DPPLL_02810</name>
</gene>
<keyword evidence="3" id="KW-1185">Reference proteome</keyword>
<accession>A0ABM7W4V7</accession>
<reference evidence="2 3" key="1">
    <citation type="submission" date="2022-01" db="EMBL/GenBank/DDBJ databases">
        <title>Desulfofustis limnae sp. nov., a novel mesophilic sulfate-reducing bacterium isolated from marsh soil.</title>
        <authorList>
            <person name="Watanabe M."/>
            <person name="Takahashi A."/>
            <person name="Kojima H."/>
            <person name="Fukui M."/>
        </authorList>
    </citation>
    <scope>NUCLEOTIDE SEQUENCE [LARGE SCALE GENOMIC DNA]</scope>
    <source>
        <strain evidence="2 3">PPLL</strain>
    </source>
</reference>
<protein>
    <submittedName>
        <fullName evidence="2">Uncharacterized protein</fullName>
    </submittedName>
</protein>
<proteinExistence type="predicted"/>
<evidence type="ECO:0000313" key="3">
    <source>
        <dbReference type="Proteomes" id="UP000830055"/>
    </source>
</evidence>
<dbReference type="Proteomes" id="UP000830055">
    <property type="component" value="Chromosome"/>
</dbReference>
<feature type="compositionally biased region" description="Polar residues" evidence="1">
    <location>
        <begin position="190"/>
        <end position="207"/>
    </location>
</feature>
<evidence type="ECO:0000256" key="1">
    <source>
        <dbReference type="SAM" id="MobiDB-lite"/>
    </source>
</evidence>
<feature type="region of interest" description="Disordered" evidence="1">
    <location>
        <begin position="184"/>
        <end position="223"/>
    </location>
</feature>
<evidence type="ECO:0000313" key="2">
    <source>
        <dbReference type="EMBL" id="BDD85916.1"/>
    </source>
</evidence>
<dbReference type="EMBL" id="AP025516">
    <property type="protein sequence ID" value="BDD85916.1"/>
    <property type="molecule type" value="Genomic_DNA"/>
</dbReference>
<name>A0ABM7W4V7_9BACT</name>